<dbReference type="InterPro" id="IPR003663">
    <property type="entry name" value="Sugar/inositol_transpt"/>
</dbReference>
<name>A0AAE9ELN9_CAEBR</name>
<feature type="transmembrane region" description="Helical" evidence="11">
    <location>
        <begin position="319"/>
        <end position="340"/>
    </location>
</feature>
<feature type="transmembrane region" description="Helical" evidence="11">
    <location>
        <begin position="158"/>
        <end position="180"/>
    </location>
</feature>
<feature type="transmembrane region" description="Helical" evidence="11">
    <location>
        <begin position="68"/>
        <end position="88"/>
    </location>
</feature>
<dbReference type="InterPro" id="IPR005828">
    <property type="entry name" value="MFS_sugar_transport-like"/>
</dbReference>
<evidence type="ECO:0000256" key="8">
    <source>
        <dbReference type="ARBA" id="ARBA00023180"/>
    </source>
</evidence>
<evidence type="ECO:0000256" key="11">
    <source>
        <dbReference type="SAM" id="Phobius"/>
    </source>
</evidence>
<keyword evidence="4" id="KW-1003">Cell membrane</keyword>
<protein>
    <recommendedName>
        <fullName evidence="12">Major facilitator superfamily (MFS) profile domain-containing protein</fullName>
    </recommendedName>
</protein>
<feature type="transmembrane region" description="Helical" evidence="11">
    <location>
        <begin position="125"/>
        <end position="146"/>
    </location>
</feature>
<evidence type="ECO:0000256" key="3">
    <source>
        <dbReference type="ARBA" id="ARBA00022448"/>
    </source>
</evidence>
<keyword evidence="3 10" id="KW-0813">Transport</keyword>
<keyword evidence="6 11" id="KW-1133">Transmembrane helix</keyword>
<accession>A0AAE9ELN9</accession>
<dbReference type="GO" id="GO:0016324">
    <property type="term" value="C:apical plasma membrane"/>
    <property type="evidence" value="ECO:0007669"/>
    <property type="project" value="UniProtKB-ARBA"/>
</dbReference>
<dbReference type="PROSITE" id="PS00217">
    <property type="entry name" value="SUGAR_TRANSPORT_2"/>
    <property type="match status" value="1"/>
</dbReference>
<dbReference type="FunFam" id="1.20.1250.20:FF:000387">
    <property type="entry name" value="H(+) MyoInositol coTransporter"/>
    <property type="match status" value="1"/>
</dbReference>
<evidence type="ECO:0000313" key="13">
    <source>
        <dbReference type="EMBL" id="UMM24121.1"/>
    </source>
</evidence>
<evidence type="ECO:0000256" key="5">
    <source>
        <dbReference type="ARBA" id="ARBA00022692"/>
    </source>
</evidence>
<comment type="similarity">
    <text evidence="2 10">Belongs to the major facilitator superfamily. Sugar transporter (TC 2.A.1.1) family.</text>
</comment>
<reference evidence="13 14" key="1">
    <citation type="submission" date="2022-04" db="EMBL/GenBank/DDBJ databases">
        <title>Chromosome-level reference genomes for two strains of Caenorhabditis briggsae: an improved platform for comparative genomics.</title>
        <authorList>
            <person name="Stevens L."/>
            <person name="Andersen E."/>
        </authorList>
    </citation>
    <scope>NUCLEOTIDE SEQUENCE [LARGE SCALE GENOMIC DNA]</scope>
    <source>
        <strain evidence="13">VX34</strain>
        <tissue evidence="13">Whole-organism</tissue>
    </source>
</reference>
<dbReference type="Pfam" id="PF00083">
    <property type="entry name" value="Sugar_tr"/>
    <property type="match status" value="2"/>
</dbReference>
<evidence type="ECO:0000256" key="2">
    <source>
        <dbReference type="ARBA" id="ARBA00010992"/>
    </source>
</evidence>
<dbReference type="InterPro" id="IPR036259">
    <property type="entry name" value="MFS_trans_sf"/>
</dbReference>
<feature type="domain" description="Major facilitator superfamily (MFS) profile" evidence="12">
    <location>
        <begin position="31"/>
        <end position="560"/>
    </location>
</feature>
<keyword evidence="8" id="KW-0325">Glycoprotein</keyword>
<feature type="transmembrane region" description="Helical" evidence="11">
    <location>
        <begin position="538"/>
        <end position="556"/>
    </location>
</feature>
<dbReference type="PRINTS" id="PR00171">
    <property type="entry name" value="SUGRTRNSPORT"/>
</dbReference>
<evidence type="ECO:0000259" key="12">
    <source>
        <dbReference type="PROSITE" id="PS50850"/>
    </source>
</evidence>
<dbReference type="Gene3D" id="1.20.1250.20">
    <property type="entry name" value="MFS general substrate transporter like domains"/>
    <property type="match status" value="2"/>
</dbReference>
<dbReference type="PANTHER" id="PTHR48020:SF12">
    <property type="entry name" value="PROTON MYO-INOSITOL COTRANSPORTER"/>
    <property type="match status" value="1"/>
</dbReference>
<gene>
    <name evidence="13" type="ORF">L5515_004507</name>
</gene>
<sequence length="604" mass="66276">MVQVAPVGVGGGSGQSRPASDPRIGWFVYMLAFSAVIGGFLFGYDTGIVSAAMLYVPDAAGIKPLDSVWQEIIVSVTPGVAAIGSLCSGPGSDFLGRKKIIIGASVTFAVGAVICAAAWTKIVLLIGRILLGAAIGFASMIVPIYVSEASPSHIRGKLVTGFQLMITVGLVIANIVGGAFSYVDPFGWRLMFAFAAVPAIIQFVCFLFLPESPRWLYEHGRTVEAREVLTRIYNGHTEWVDYEINEISFSYEEELRAKAEHAGNGPTIIRILKTPHVRKALIIGSLLQMFQQLSGINTVMYYTGNIIRSAGVKNKHTTIWISVGTSAINFIGTFIPIALVERLGRRVLLLVSMIGVILFLIAMGVSFLLITNDSSLTYPQNEYAATPNFNPSVKDAIKCMKYSNCDFCVTDEKCGFCENKASKTGYCLPFPDSDSADFSATGICQFSNLTGNGKTYEWEDSYCHTKFTVLPIIIMVFYLLSFSAGYAPLPWVLNAEFYPLWARSTAVSISTAFNWIFNLIVSLTFLSLSQAATKYGTFFIYCGCTIVALIFVFFFVPETKGYSIDEVEMLFMTKEEREKTQKVLDESKEGKHRNSVALSYDTKF</sequence>
<feature type="transmembrane region" description="Helical" evidence="11">
    <location>
        <begin position="505"/>
        <end position="526"/>
    </location>
</feature>
<comment type="subcellular location">
    <subcellularLocation>
        <location evidence="1">Cell membrane</location>
        <topology evidence="1">Multi-pass membrane protein</topology>
    </subcellularLocation>
</comment>
<evidence type="ECO:0000256" key="4">
    <source>
        <dbReference type="ARBA" id="ARBA00022475"/>
    </source>
</evidence>
<evidence type="ECO:0000256" key="7">
    <source>
        <dbReference type="ARBA" id="ARBA00023136"/>
    </source>
</evidence>
<feature type="transmembrane region" description="Helical" evidence="11">
    <location>
        <begin position="347"/>
        <end position="370"/>
    </location>
</feature>
<dbReference type="SUPFAM" id="SSF103473">
    <property type="entry name" value="MFS general substrate transporter"/>
    <property type="match status" value="1"/>
</dbReference>
<keyword evidence="7 11" id="KW-0472">Membrane</keyword>
<feature type="transmembrane region" description="Helical" evidence="11">
    <location>
        <begin position="469"/>
        <end position="493"/>
    </location>
</feature>
<comment type="catalytic activity">
    <reaction evidence="9">
        <text>myo-inositol(out) + H(+)(out) = myo-inositol(in) + H(+)(in)</text>
        <dbReference type="Rhea" id="RHEA:60364"/>
        <dbReference type="ChEBI" id="CHEBI:15378"/>
        <dbReference type="ChEBI" id="CHEBI:17268"/>
    </reaction>
</comment>
<evidence type="ECO:0000313" key="14">
    <source>
        <dbReference type="Proteomes" id="UP000829354"/>
    </source>
</evidence>
<evidence type="ECO:0000256" key="1">
    <source>
        <dbReference type="ARBA" id="ARBA00004651"/>
    </source>
</evidence>
<feature type="transmembrane region" description="Helical" evidence="11">
    <location>
        <begin position="186"/>
        <end position="209"/>
    </location>
</feature>
<dbReference type="PANTHER" id="PTHR48020">
    <property type="entry name" value="PROTON MYO-INOSITOL COTRANSPORTER"/>
    <property type="match status" value="1"/>
</dbReference>
<dbReference type="AlphaFoldDB" id="A0AAE9ELN9"/>
<keyword evidence="14" id="KW-1185">Reference proteome</keyword>
<dbReference type="EMBL" id="CP092622">
    <property type="protein sequence ID" value="UMM24121.1"/>
    <property type="molecule type" value="Genomic_DNA"/>
</dbReference>
<dbReference type="GO" id="GO:0022857">
    <property type="term" value="F:transmembrane transporter activity"/>
    <property type="evidence" value="ECO:0007669"/>
    <property type="project" value="InterPro"/>
</dbReference>
<keyword evidence="5 11" id="KW-0812">Transmembrane</keyword>
<organism evidence="13 14">
    <name type="scientific">Caenorhabditis briggsae</name>
    <dbReference type="NCBI Taxonomy" id="6238"/>
    <lineage>
        <taxon>Eukaryota</taxon>
        <taxon>Metazoa</taxon>
        <taxon>Ecdysozoa</taxon>
        <taxon>Nematoda</taxon>
        <taxon>Chromadorea</taxon>
        <taxon>Rhabditida</taxon>
        <taxon>Rhabditina</taxon>
        <taxon>Rhabditomorpha</taxon>
        <taxon>Rhabditoidea</taxon>
        <taxon>Rhabditidae</taxon>
        <taxon>Peloderinae</taxon>
        <taxon>Caenorhabditis</taxon>
    </lineage>
</organism>
<feature type="transmembrane region" description="Helical" evidence="11">
    <location>
        <begin position="26"/>
        <end position="56"/>
    </location>
</feature>
<evidence type="ECO:0000256" key="10">
    <source>
        <dbReference type="RuleBase" id="RU003346"/>
    </source>
</evidence>
<dbReference type="Proteomes" id="UP000829354">
    <property type="component" value="Chromosome III"/>
</dbReference>
<dbReference type="InterPro" id="IPR050814">
    <property type="entry name" value="Myo-inositol_Transporter"/>
</dbReference>
<evidence type="ECO:0000256" key="6">
    <source>
        <dbReference type="ARBA" id="ARBA00022989"/>
    </source>
</evidence>
<dbReference type="FunFam" id="1.20.1250.20:FF:000371">
    <property type="entry name" value="H(+) MyoInositol coTransporter"/>
    <property type="match status" value="1"/>
</dbReference>
<dbReference type="PROSITE" id="PS50850">
    <property type="entry name" value="MFS"/>
    <property type="match status" value="1"/>
</dbReference>
<proteinExistence type="inferred from homology"/>
<evidence type="ECO:0000256" key="9">
    <source>
        <dbReference type="ARBA" id="ARBA00049119"/>
    </source>
</evidence>
<dbReference type="InterPro" id="IPR020846">
    <property type="entry name" value="MFS_dom"/>
</dbReference>
<dbReference type="NCBIfam" id="TIGR00879">
    <property type="entry name" value="SP"/>
    <property type="match status" value="1"/>
</dbReference>
<dbReference type="PROSITE" id="PS00216">
    <property type="entry name" value="SUGAR_TRANSPORT_1"/>
    <property type="match status" value="1"/>
</dbReference>
<dbReference type="InterPro" id="IPR005829">
    <property type="entry name" value="Sugar_transporter_CS"/>
</dbReference>
<feature type="transmembrane region" description="Helical" evidence="11">
    <location>
        <begin position="100"/>
        <end position="119"/>
    </location>
</feature>